<name>A0A9P0HM98_NEZVI</name>
<evidence type="ECO:0000313" key="1">
    <source>
        <dbReference type="EMBL" id="CAH1404553.1"/>
    </source>
</evidence>
<dbReference type="AlphaFoldDB" id="A0A9P0HM98"/>
<organism evidence="1 2">
    <name type="scientific">Nezara viridula</name>
    <name type="common">Southern green stink bug</name>
    <name type="synonym">Cimex viridulus</name>
    <dbReference type="NCBI Taxonomy" id="85310"/>
    <lineage>
        <taxon>Eukaryota</taxon>
        <taxon>Metazoa</taxon>
        <taxon>Ecdysozoa</taxon>
        <taxon>Arthropoda</taxon>
        <taxon>Hexapoda</taxon>
        <taxon>Insecta</taxon>
        <taxon>Pterygota</taxon>
        <taxon>Neoptera</taxon>
        <taxon>Paraneoptera</taxon>
        <taxon>Hemiptera</taxon>
        <taxon>Heteroptera</taxon>
        <taxon>Panheteroptera</taxon>
        <taxon>Pentatomomorpha</taxon>
        <taxon>Pentatomoidea</taxon>
        <taxon>Pentatomidae</taxon>
        <taxon>Pentatominae</taxon>
        <taxon>Nezara</taxon>
    </lineage>
</organism>
<evidence type="ECO:0000313" key="2">
    <source>
        <dbReference type="Proteomes" id="UP001152798"/>
    </source>
</evidence>
<dbReference type="EMBL" id="OV725082">
    <property type="protein sequence ID" value="CAH1404553.1"/>
    <property type="molecule type" value="Genomic_DNA"/>
</dbReference>
<accession>A0A9P0HM98</accession>
<sequence>MTGIPVLYQRFVDCIICAKTPRRWGSPTLHRFSRYLRNDLEPASPPSQLSKHGGAFRVPADLFLERSSAGSALPCCLTPAFPRFPYNVGFIANCMRKFPSPWPVYSSPCARSDPR</sequence>
<gene>
    <name evidence="1" type="ORF">NEZAVI_LOCUS12943</name>
</gene>
<protein>
    <submittedName>
        <fullName evidence="1">Uncharacterized protein</fullName>
    </submittedName>
</protein>
<reference evidence="1" key="1">
    <citation type="submission" date="2022-01" db="EMBL/GenBank/DDBJ databases">
        <authorList>
            <person name="King R."/>
        </authorList>
    </citation>
    <scope>NUCLEOTIDE SEQUENCE</scope>
</reference>
<dbReference type="Proteomes" id="UP001152798">
    <property type="component" value="Chromosome 6"/>
</dbReference>
<proteinExistence type="predicted"/>
<keyword evidence="2" id="KW-1185">Reference proteome</keyword>